<feature type="domain" description="RNA polymerase sigma-70 region 2" evidence="1">
    <location>
        <begin position="15"/>
        <end position="70"/>
    </location>
</feature>
<dbReference type="PATRIC" id="fig|1397.4.peg.2080"/>
<dbReference type="Gene3D" id="1.10.10.10">
    <property type="entry name" value="Winged helix-like DNA-binding domain superfamily/Winged helix DNA-binding domain"/>
    <property type="match status" value="1"/>
</dbReference>
<dbReference type="InterPro" id="IPR013324">
    <property type="entry name" value="RNA_pol_sigma_r3/r4-like"/>
</dbReference>
<dbReference type="SUPFAM" id="SSF88659">
    <property type="entry name" value="Sigma3 and sigma4 domains of RNA polymerase sigma factors"/>
    <property type="match status" value="1"/>
</dbReference>
<dbReference type="InterPro" id="IPR013249">
    <property type="entry name" value="RNA_pol_sigma70_r4_t2"/>
</dbReference>
<dbReference type="Pfam" id="PF08281">
    <property type="entry name" value="Sigma70_r4_2"/>
    <property type="match status" value="1"/>
</dbReference>
<dbReference type="InterPro" id="IPR036388">
    <property type="entry name" value="WH-like_DNA-bd_sf"/>
</dbReference>
<gene>
    <name evidence="3" type="ORF">ABW02_03970</name>
</gene>
<protein>
    <submittedName>
        <fullName evidence="3">Uncharacterized protein</fullName>
    </submittedName>
</protein>
<evidence type="ECO:0000313" key="4">
    <source>
        <dbReference type="Proteomes" id="UP000036045"/>
    </source>
</evidence>
<dbReference type="GO" id="GO:0003677">
    <property type="term" value="F:DNA binding"/>
    <property type="evidence" value="ECO:0007669"/>
    <property type="project" value="InterPro"/>
</dbReference>
<dbReference type="SUPFAM" id="SSF88946">
    <property type="entry name" value="Sigma2 domain of RNA polymerase sigma factors"/>
    <property type="match status" value="1"/>
</dbReference>
<evidence type="ECO:0000313" key="3">
    <source>
        <dbReference type="EMBL" id="KLV28049.1"/>
    </source>
</evidence>
<dbReference type="GO" id="GO:0016987">
    <property type="term" value="F:sigma factor activity"/>
    <property type="evidence" value="ECO:0007669"/>
    <property type="project" value="InterPro"/>
</dbReference>
<reference evidence="3 4" key="1">
    <citation type="submission" date="2015-05" db="EMBL/GenBank/DDBJ databases">
        <title>Whole genome sequence and identification of bacterial endophytes from Costus igneus.</title>
        <authorList>
            <person name="Lee Y.P."/>
            <person name="Gan H.M."/>
            <person name="Eng W."/>
            <person name="Wheatley M.S."/>
            <person name="Caraballo A."/>
            <person name="Polter S."/>
            <person name="Savka M.A."/>
            <person name="Hudson A.O."/>
        </authorList>
    </citation>
    <scope>NUCLEOTIDE SEQUENCE [LARGE SCALE GENOMIC DNA]</scope>
    <source>
        <strain evidence="3 4">RIT379</strain>
    </source>
</reference>
<dbReference type="InterPro" id="IPR007627">
    <property type="entry name" value="RNA_pol_sigma70_r2"/>
</dbReference>
<comment type="caution">
    <text evidence="3">The sequence shown here is derived from an EMBL/GenBank/DDBJ whole genome shotgun (WGS) entry which is preliminary data.</text>
</comment>
<dbReference type="EMBL" id="LDPH01000002">
    <property type="protein sequence ID" value="KLV28049.1"/>
    <property type="molecule type" value="Genomic_DNA"/>
</dbReference>
<dbReference type="InterPro" id="IPR013325">
    <property type="entry name" value="RNA_pol_sigma_r2"/>
</dbReference>
<dbReference type="AlphaFoldDB" id="A0A0J1IQ16"/>
<dbReference type="Proteomes" id="UP000036045">
    <property type="component" value="Unassembled WGS sequence"/>
</dbReference>
<proteinExistence type="predicted"/>
<keyword evidence="4" id="KW-1185">Reference proteome</keyword>
<name>A0A0J1IQ16_NIACI</name>
<dbReference type="Gene3D" id="1.10.1740.10">
    <property type="match status" value="1"/>
</dbReference>
<sequence length="204" mass="24069">MRMEMQNIKILFQKLDSYCRYLSLDKWEREDLIQEALLKAMENYKDKDITPALLKKIADNQLIDKLRKKQDIIGIPVKEPKAEEKNLTSLMLAEFLAEKLTFKQGIVYLLVEGFQFRLKEVGELLNITETAVKSVLFRARNQVKKETIIVKNQHDEDKENMQRLYYEVLKREDPAILINSIYKNILLAKEEKKYLSQQPMLMAA</sequence>
<dbReference type="Pfam" id="PF04542">
    <property type="entry name" value="Sigma70_r2"/>
    <property type="match status" value="1"/>
</dbReference>
<feature type="domain" description="RNA polymerase sigma factor 70 region 4 type 2" evidence="2">
    <location>
        <begin position="97"/>
        <end position="141"/>
    </location>
</feature>
<organism evidence="3 4">
    <name type="scientific">Niallia circulans</name>
    <name type="common">Bacillus circulans</name>
    <dbReference type="NCBI Taxonomy" id="1397"/>
    <lineage>
        <taxon>Bacteria</taxon>
        <taxon>Bacillati</taxon>
        <taxon>Bacillota</taxon>
        <taxon>Bacilli</taxon>
        <taxon>Bacillales</taxon>
        <taxon>Bacillaceae</taxon>
        <taxon>Niallia</taxon>
    </lineage>
</organism>
<evidence type="ECO:0000259" key="1">
    <source>
        <dbReference type="Pfam" id="PF04542"/>
    </source>
</evidence>
<evidence type="ECO:0000259" key="2">
    <source>
        <dbReference type="Pfam" id="PF08281"/>
    </source>
</evidence>
<dbReference type="GO" id="GO:0006352">
    <property type="term" value="P:DNA-templated transcription initiation"/>
    <property type="evidence" value="ECO:0007669"/>
    <property type="project" value="InterPro"/>
</dbReference>
<accession>A0A0J1IQ16</accession>
<dbReference type="OrthoDB" id="2381154at2"/>
<dbReference type="RefSeq" id="WP_047940602.1">
    <property type="nucleotide sequence ID" value="NZ_LDPH01000002.1"/>
</dbReference>